<dbReference type="AlphaFoldDB" id="Q2GXU8"/>
<name>Q2GXU8_CHAGB</name>
<evidence type="ECO:0000313" key="3">
    <source>
        <dbReference type="Proteomes" id="UP000001056"/>
    </source>
</evidence>
<sequence length="147" mass="16324">MSESQEVSGYRNRARVGISLIDIAPPSRGLSMDMHDPAWPSCIPGEHMVPENLSAFNVERSGDVVPPSCHMQEPPLASDRVSFNRGKLQLNRHMARGWGMESELKGRRKRRGWQSLHGCGGDETGRTANSKKPRHRPSPTSAPIVFQ</sequence>
<evidence type="ECO:0000313" key="2">
    <source>
        <dbReference type="EMBL" id="EAQ85953.1"/>
    </source>
</evidence>
<dbReference type="Proteomes" id="UP000001056">
    <property type="component" value="Unassembled WGS sequence"/>
</dbReference>
<dbReference type="RefSeq" id="XP_001224862.1">
    <property type="nucleotide sequence ID" value="XM_001224861.1"/>
</dbReference>
<dbReference type="InParanoid" id="Q2GXU8"/>
<dbReference type="EMBL" id="CH408033">
    <property type="protein sequence ID" value="EAQ85953.1"/>
    <property type="molecule type" value="Genomic_DNA"/>
</dbReference>
<accession>Q2GXU8</accession>
<evidence type="ECO:0000256" key="1">
    <source>
        <dbReference type="SAM" id="MobiDB-lite"/>
    </source>
</evidence>
<protein>
    <submittedName>
        <fullName evidence="2">Uncharacterized protein</fullName>
    </submittedName>
</protein>
<reference evidence="3" key="1">
    <citation type="journal article" date="2015" name="Genome Announc.">
        <title>Draft genome sequence of the cellulolytic fungus Chaetomium globosum.</title>
        <authorList>
            <person name="Cuomo C.A."/>
            <person name="Untereiner W.A."/>
            <person name="Ma L.-J."/>
            <person name="Grabherr M."/>
            <person name="Birren B.W."/>
        </authorList>
    </citation>
    <scope>NUCLEOTIDE SEQUENCE [LARGE SCALE GENOMIC DNA]</scope>
    <source>
        <strain evidence="3">ATCC 6205 / CBS 148.51 / DSM 1962 / NBRC 6347 / NRRL 1970</strain>
    </source>
</reference>
<feature type="region of interest" description="Disordered" evidence="1">
    <location>
        <begin position="101"/>
        <end position="147"/>
    </location>
</feature>
<keyword evidence="3" id="KW-1185">Reference proteome</keyword>
<proteinExistence type="predicted"/>
<dbReference type="VEuPathDB" id="FungiDB:CHGG_07206"/>
<dbReference type="GeneID" id="4393678"/>
<dbReference type="HOGENOM" id="CLU_1767837_0_0_1"/>
<organism evidence="2 3">
    <name type="scientific">Chaetomium globosum (strain ATCC 6205 / CBS 148.51 / DSM 1962 / NBRC 6347 / NRRL 1970)</name>
    <name type="common">Soil fungus</name>
    <dbReference type="NCBI Taxonomy" id="306901"/>
    <lineage>
        <taxon>Eukaryota</taxon>
        <taxon>Fungi</taxon>
        <taxon>Dikarya</taxon>
        <taxon>Ascomycota</taxon>
        <taxon>Pezizomycotina</taxon>
        <taxon>Sordariomycetes</taxon>
        <taxon>Sordariomycetidae</taxon>
        <taxon>Sordariales</taxon>
        <taxon>Chaetomiaceae</taxon>
        <taxon>Chaetomium</taxon>
    </lineage>
</organism>
<gene>
    <name evidence="2" type="ORF">CHGG_07206</name>
</gene>
<dbReference type="OrthoDB" id="10416012at2759"/>